<dbReference type="EC" id="3.2.1.22" evidence="2"/>
<comment type="caution">
    <text evidence="4">The sequence shown here is derived from an EMBL/GenBank/DDBJ whole genome shotgun (WGS) entry which is preliminary data.</text>
</comment>
<dbReference type="OrthoDB" id="2108802at2759"/>
<reference evidence="4 5" key="1">
    <citation type="submission" date="2020-03" db="EMBL/GenBank/DDBJ databases">
        <title>Draft Genome Sequence of Cudoniella acicularis.</title>
        <authorList>
            <person name="Buettner E."/>
            <person name="Kellner H."/>
        </authorList>
    </citation>
    <scope>NUCLEOTIDE SEQUENCE [LARGE SCALE GENOMIC DNA]</scope>
    <source>
        <strain evidence="4 5">DSM 108380</strain>
    </source>
</reference>
<feature type="domain" description="Glycoside-hydrolase family GH114 TIM-barrel" evidence="3">
    <location>
        <begin position="30"/>
        <end position="261"/>
    </location>
</feature>
<dbReference type="Pfam" id="PF03537">
    <property type="entry name" value="Glyco_hydro_114"/>
    <property type="match status" value="1"/>
</dbReference>
<comment type="catalytic activity">
    <reaction evidence="1">
        <text>Hydrolysis of terminal, non-reducing alpha-D-galactose residues in alpha-D-galactosides, including galactose oligosaccharides, galactomannans and galactolipids.</text>
        <dbReference type="EC" id="3.2.1.22"/>
    </reaction>
</comment>
<protein>
    <recommendedName>
        <fullName evidence="2">alpha-galactosidase</fullName>
        <ecNumber evidence="2">3.2.1.22</ecNumber>
    </recommendedName>
</protein>
<evidence type="ECO:0000313" key="4">
    <source>
        <dbReference type="EMBL" id="KAF4630163.1"/>
    </source>
</evidence>
<dbReference type="PANTHER" id="PTHR35273:SF2">
    <property type="entry name" value="ALPHA-GALACTOSIDASE"/>
    <property type="match status" value="1"/>
</dbReference>
<dbReference type="Proteomes" id="UP000566819">
    <property type="component" value="Unassembled WGS sequence"/>
</dbReference>
<dbReference type="InterPro" id="IPR004352">
    <property type="entry name" value="GH114_TIM-barrel"/>
</dbReference>
<sequence length="317" mass="34993">MRYTISITSVTLSLFGSCATAFFIPPVGTTWNYILEQGGVHNPNDSRADVYFIDMRFPESPDLIKTLHGLSPPKKVFCYFNGGAYDNQQDIPNPFSTADVGKKMINYDHEFWLNLRSPAVREVMRQRIVQAKNMGCDGVDPDNVDGYCTDKGKDGCETGDRTGFTQTKSDTVEFMLFLASVAHSSSNGNPIAIGLKNAGEVAANKTLMDAMQWSVNEQCVETQDCDELRTFIDNQRPVFHVEYKDEFESKVPPGSIQMACNGNNTNADSAAATNVTNFSTIYKLFVGSMTENFTTCAGISKRASRARALRPASLVQE</sequence>
<dbReference type="SUPFAM" id="SSF51445">
    <property type="entry name" value="(Trans)glycosidases"/>
    <property type="match status" value="1"/>
</dbReference>
<dbReference type="EMBL" id="JAAMPI010000581">
    <property type="protein sequence ID" value="KAF4630163.1"/>
    <property type="molecule type" value="Genomic_DNA"/>
</dbReference>
<dbReference type="PROSITE" id="PS51257">
    <property type="entry name" value="PROKAR_LIPOPROTEIN"/>
    <property type="match status" value="1"/>
</dbReference>
<organism evidence="4 5">
    <name type="scientific">Cudoniella acicularis</name>
    <dbReference type="NCBI Taxonomy" id="354080"/>
    <lineage>
        <taxon>Eukaryota</taxon>
        <taxon>Fungi</taxon>
        <taxon>Dikarya</taxon>
        <taxon>Ascomycota</taxon>
        <taxon>Pezizomycotina</taxon>
        <taxon>Leotiomycetes</taxon>
        <taxon>Helotiales</taxon>
        <taxon>Tricladiaceae</taxon>
        <taxon>Cudoniella</taxon>
    </lineage>
</organism>
<keyword evidence="5" id="KW-1185">Reference proteome</keyword>
<dbReference type="PANTHER" id="PTHR35273">
    <property type="entry name" value="ALPHA-1,4 POLYGALACTOSAMINIDASE, PUTATIVE (AFU_ORTHOLOGUE AFUA_3G07890)-RELATED"/>
    <property type="match status" value="1"/>
</dbReference>
<gene>
    <name evidence="4" type="ORF">G7Y89_g7983</name>
</gene>
<dbReference type="AlphaFoldDB" id="A0A8H4W112"/>
<evidence type="ECO:0000256" key="1">
    <source>
        <dbReference type="ARBA" id="ARBA00001255"/>
    </source>
</evidence>
<accession>A0A8H4W112</accession>
<proteinExistence type="predicted"/>
<dbReference type="Gene3D" id="3.20.20.70">
    <property type="entry name" value="Aldolase class I"/>
    <property type="match status" value="1"/>
</dbReference>
<evidence type="ECO:0000259" key="3">
    <source>
        <dbReference type="Pfam" id="PF03537"/>
    </source>
</evidence>
<name>A0A8H4W112_9HELO</name>
<dbReference type="GO" id="GO:0004557">
    <property type="term" value="F:alpha-galactosidase activity"/>
    <property type="evidence" value="ECO:0007669"/>
    <property type="project" value="UniProtKB-EC"/>
</dbReference>
<dbReference type="InterPro" id="IPR013785">
    <property type="entry name" value="Aldolase_TIM"/>
</dbReference>
<evidence type="ECO:0000313" key="5">
    <source>
        <dbReference type="Proteomes" id="UP000566819"/>
    </source>
</evidence>
<dbReference type="InterPro" id="IPR017853">
    <property type="entry name" value="GH"/>
</dbReference>
<evidence type="ECO:0000256" key="2">
    <source>
        <dbReference type="ARBA" id="ARBA00012755"/>
    </source>
</evidence>